<dbReference type="AlphaFoldDB" id="A0A6V8KFN7"/>
<keyword evidence="2" id="KW-1185">Reference proteome</keyword>
<protein>
    <submittedName>
        <fullName evidence="1">Uncharacterized protein</fullName>
    </submittedName>
</protein>
<comment type="caution">
    <text evidence="1">The sequence shown here is derived from an EMBL/GenBank/DDBJ whole genome shotgun (WGS) entry which is preliminary data.</text>
</comment>
<proteinExistence type="predicted"/>
<dbReference type="RefSeq" id="WP_173057068.1">
    <property type="nucleotide sequence ID" value="NZ_BAABGO010000001.1"/>
</dbReference>
<sequence>MTAPNRAELAQDALFWSAVADAAKEKAQRARAALDSQARAELERDGVAPTWRIPGVGTVPLSLTSDSVDVTDPDAYLAWVAKRHPTEVETTVHVRPAFDKAVREAAAKRGAPCDEQGEVIPGLTYRSGGAPRGVSIRPSTDARAAAARAAERFLAQAAQAESEVAA</sequence>
<dbReference type="EMBL" id="BLPF01000001">
    <property type="protein sequence ID" value="GFJ79545.1"/>
    <property type="molecule type" value="Genomic_DNA"/>
</dbReference>
<name>A0A6V8KFN7_9ACTN</name>
<evidence type="ECO:0000313" key="2">
    <source>
        <dbReference type="Proteomes" id="UP000482800"/>
    </source>
</evidence>
<organism evidence="1 2">
    <name type="scientific">Phytohabitans houttuyneae</name>
    <dbReference type="NCBI Taxonomy" id="1076126"/>
    <lineage>
        <taxon>Bacteria</taxon>
        <taxon>Bacillati</taxon>
        <taxon>Actinomycetota</taxon>
        <taxon>Actinomycetes</taxon>
        <taxon>Micromonosporales</taxon>
        <taxon>Micromonosporaceae</taxon>
    </lineage>
</organism>
<reference evidence="1 2" key="2">
    <citation type="submission" date="2020-03" db="EMBL/GenBank/DDBJ databases">
        <authorList>
            <person name="Ichikawa N."/>
            <person name="Kimura A."/>
            <person name="Kitahashi Y."/>
            <person name="Uohara A."/>
        </authorList>
    </citation>
    <scope>NUCLEOTIDE SEQUENCE [LARGE SCALE GENOMIC DNA]</scope>
    <source>
        <strain evidence="1 2">NBRC 108639</strain>
    </source>
</reference>
<reference evidence="1 2" key="1">
    <citation type="submission" date="2020-03" db="EMBL/GenBank/DDBJ databases">
        <title>Whole genome shotgun sequence of Phytohabitans houttuyneae NBRC 108639.</title>
        <authorList>
            <person name="Komaki H."/>
            <person name="Tamura T."/>
        </authorList>
    </citation>
    <scope>NUCLEOTIDE SEQUENCE [LARGE SCALE GENOMIC DNA]</scope>
    <source>
        <strain evidence="1 2">NBRC 108639</strain>
    </source>
</reference>
<evidence type="ECO:0000313" key="1">
    <source>
        <dbReference type="EMBL" id="GFJ79545.1"/>
    </source>
</evidence>
<gene>
    <name evidence="1" type="ORF">Phou_037250</name>
</gene>
<accession>A0A6V8KFN7</accession>
<dbReference type="Proteomes" id="UP000482800">
    <property type="component" value="Unassembled WGS sequence"/>
</dbReference>